<feature type="transmembrane region" description="Helical" evidence="1">
    <location>
        <begin position="218"/>
        <end position="236"/>
    </location>
</feature>
<keyword evidence="1" id="KW-1133">Transmembrane helix</keyword>
<dbReference type="PANTHER" id="PTHR47266">
    <property type="entry name" value="ENDONUCLEASE-RELATED"/>
    <property type="match status" value="1"/>
</dbReference>
<gene>
    <name evidence="2" type="ORF">Tco_0907571</name>
</gene>
<evidence type="ECO:0000313" key="3">
    <source>
        <dbReference type="Proteomes" id="UP001151760"/>
    </source>
</evidence>
<keyword evidence="3" id="KW-1185">Reference proteome</keyword>
<reference evidence="2" key="1">
    <citation type="journal article" date="2022" name="Int. J. Mol. Sci.">
        <title>Draft Genome of Tanacetum Coccineum: Genomic Comparison of Closely Related Tanacetum-Family Plants.</title>
        <authorList>
            <person name="Yamashiro T."/>
            <person name="Shiraishi A."/>
            <person name="Nakayama K."/>
            <person name="Satake H."/>
        </authorList>
    </citation>
    <scope>NUCLEOTIDE SEQUENCE</scope>
</reference>
<organism evidence="2 3">
    <name type="scientific">Tanacetum coccineum</name>
    <dbReference type="NCBI Taxonomy" id="301880"/>
    <lineage>
        <taxon>Eukaryota</taxon>
        <taxon>Viridiplantae</taxon>
        <taxon>Streptophyta</taxon>
        <taxon>Embryophyta</taxon>
        <taxon>Tracheophyta</taxon>
        <taxon>Spermatophyta</taxon>
        <taxon>Magnoliopsida</taxon>
        <taxon>eudicotyledons</taxon>
        <taxon>Gunneridae</taxon>
        <taxon>Pentapetalae</taxon>
        <taxon>asterids</taxon>
        <taxon>campanulids</taxon>
        <taxon>Asterales</taxon>
        <taxon>Asteraceae</taxon>
        <taxon>Asteroideae</taxon>
        <taxon>Anthemideae</taxon>
        <taxon>Anthemidinae</taxon>
        <taxon>Tanacetum</taxon>
    </lineage>
</organism>
<keyword evidence="1" id="KW-0472">Membrane</keyword>
<evidence type="ECO:0000256" key="1">
    <source>
        <dbReference type="SAM" id="Phobius"/>
    </source>
</evidence>
<keyword evidence="1" id="KW-0812">Transmembrane</keyword>
<accession>A0ABQ5CJN1</accession>
<protein>
    <submittedName>
        <fullName evidence="2">Uncharacterized protein</fullName>
    </submittedName>
</protein>
<name>A0ABQ5CJN1_9ASTR</name>
<evidence type="ECO:0000313" key="2">
    <source>
        <dbReference type="EMBL" id="GJT27296.1"/>
    </source>
</evidence>
<reference evidence="2" key="2">
    <citation type="submission" date="2022-01" db="EMBL/GenBank/DDBJ databases">
        <authorList>
            <person name="Yamashiro T."/>
            <person name="Shiraishi A."/>
            <person name="Satake H."/>
            <person name="Nakayama K."/>
        </authorList>
    </citation>
    <scope>NUCLEOTIDE SEQUENCE</scope>
</reference>
<sequence>MKQRLVARDTAKKEGIDYEEKLRRWCMSLQPKDLMIPYFPKHVYRVVKVCMDFIKHSELGQPIKPGVMTFEGMMKGEFEMKCYRRNDFLLWSTVGSLRLEVIMPGSMGSGKSYTGAVNLLAEAARARFWIQNRSILMDQDLRIGGPILVMVTPFRELRGGGLIVLLDILFIVIVCSQYCVVYLIPADSWFAGGVLWFAGSYLPAGRFLFRLDWFLLRLYLWFCWKLLFLLDSWFLLGSLGYDACRFISADDRVVCSCVYSGVCCWLDFSCLVPLVTWFLRMIMILLVSVVVSSAGSTPMSGSAVPDTAGAPLDTTGTASTVPTSAAMDSAASQHELGISPFADSEIIVLPRHLYVCIAADLALRVNTQDAWVVSGWRLYPKSSVHVLDLANGKTVYMFVDMFYRSGPPLLERMLRHRLTVPPSYCRDVVVAGSVIQTIQDGLRESYECLASAPIFSVSRLHARQMVFQLTMDNLFIILFNSEPEKGVWLTIANGFSYPKLDGYHFPYSLDEKWLVHSKRLMYLLLVVSCIKEDYLETGIKESNQVLGEDCWGQITNDKCRFAVRHIVLLIALSVPVQFKIAFLTCADQTNPKVCRLAEEASKFLKLDIDAYKFVKTCDACQRQGKISQRDEMPQNVIQVCEIFDLWGIDFMRPFPSRLCEVELEHKVLGLKQTYSFNKTAGADHRKLNSIDT</sequence>
<feature type="transmembrane region" description="Helical" evidence="1">
    <location>
        <begin position="162"/>
        <end position="184"/>
    </location>
</feature>
<proteinExistence type="predicted"/>
<dbReference type="EMBL" id="BQNB010014365">
    <property type="protein sequence ID" value="GJT27296.1"/>
    <property type="molecule type" value="Genomic_DNA"/>
</dbReference>
<comment type="caution">
    <text evidence="2">The sequence shown here is derived from an EMBL/GenBank/DDBJ whole genome shotgun (WGS) entry which is preliminary data.</text>
</comment>
<dbReference type="InterPro" id="IPR052160">
    <property type="entry name" value="Gypsy_RT_Integrase-like"/>
</dbReference>
<dbReference type="Proteomes" id="UP001151760">
    <property type="component" value="Unassembled WGS sequence"/>
</dbReference>